<accession>A0A2P2NSZ1</accession>
<proteinExistence type="predicted"/>
<name>A0A2P2NSZ1_RHIMU</name>
<dbReference type="EMBL" id="GGEC01065070">
    <property type="protein sequence ID" value="MBX45554.1"/>
    <property type="molecule type" value="Transcribed_RNA"/>
</dbReference>
<organism evidence="1">
    <name type="scientific">Rhizophora mucronata</name>
    <name type="common">Asiatic mangrove</name>
    <dbReference type="NCBI Taxonomy" id="61149"/>
    <lineage>
        <taxon>Eukaryota</taxon>
        <taxon>Viridiplantae</taxon>
        <taxon>Streptophyta</taxon>
        <taxon>Embryophyta</taxon>
        <taxon>Tracheophyta</taxon>
        <taxon>Spermatophyta</taxon>
        <taxon>Magnoliopsida</taxon>
        <taxon>eudicotyledons</taxon>
        <taxon>Gunneridae</taxon>
        <taxon>Pentapetalae</taxon>
        <taxon>rosids</taxon>
        <taxon>fabids</taxon>
        <taxon>Malpighiales</taxon>
        <taxon>Rhizophoraceae</taxon>
        <taxon>Rhizophora</taxon>
    </lineage>
</organism>
<reference evidence="1" key="1">
    <citation type="submission" date="2018-02" db="EMBL/GenBank/DDBJ databases">
        <title>Rhizophora mucronata_Transcriptome.</title>
        <authorList>
            <person name="Meera S.P."/>
            <person name="Sreeshan A."/>
            <person name="Augustine A."/>
        </authorList>
    </citation>
    <scope>NUCLEOTIDE SEQUENCE</scope>
    <source>
        <tissue evidence="1">Leaf</tissue>
    </source>
</reference>
<protein>
    <submittedName>
        <fullName evidence="1">Uncharacterized protein</fullName>
    </submittedName>
</protein>
<evidence type="ECO:0000313" key="1">
    <source>
        <dbReference type="EMBL" id="MBX45554.1"/>
    </source>
</evidence>
<sequence>MEIKVRKNGNERRS</sequence>